<keyword evidence="3" id="KW-1185">Reference proteome</keyword>
<dbReference type="GO" id="GO:0005829">
    <property type="term" value="C:cytosol"/>
    <property type="evidence" value="ECO:0007669"/>
    <property type="project" value="UniProtKB-SubCell"/>
</dbReference>
<dbReference type="STRING" id="178035.A0A154PPW3"/>
<evidence type="ECO:0000313" key="2">
    <source>
        <dbReference type="EMBL" id="KZC13919.1"/>
    </source>
</evidence>
<accession>A0A154PPW3</accession>
<dbReference type="InterPro" id="IPR005201">
    <property type="entry name" value="TIM_ENGase"/>
</dbReference>
<evidence type="ECO:0000259" key="1">
    <source>
        <dbReference type="Pfam" id="PF03644"/>
    </source>
</evidence>
<dbReference type="InterPro" id="IPR032979">
    <property type="entry name" value="ENGase"/>
</dbReference>
<name>A0A154PPW3_DUFNO</name>
<dbReference type="CDD" id="cd06547">
    <property type="entry name" value="GH85_ENGase"/>
    <property type="match status" value="1"/>
</dbReference>
<evidence type="ECO:0000313" key="3">
    <source>
        <dbReference type="Proteomes" id="UP000076502"/>
    </source>
</evidence>
<dbReference type="Pfam" id="PF03644">
    <property type="entry name" value="Glyco_hydro_85"/>
    <property type="match status" value="1"/>
</dbReference>
<proteinExistence type="predicted"/>
<dbReference type="Proteomes" id="UP000076502">
    <property type="component" value="Unassembled WGS sequence"/>
</dbReference>
<dbReference type="GO" id="GO:0033925">
    <property type="term" value="F:mannosyl-glycoprotein endo-beta-N-acetylglucosaminidase activity"/>
    <property type="evidence" value="ECO:0007669"/>
    <property type="project" value="UniProtKB-EC"/>
</dbReference>
<feature type="domain" description="Cytosolic endo-beta-N-acetylglucosaminidase TIM barrel" evidence="1">
    <location>
        <begin position="74"/>
        <end position="351"/>
    </location>
</feature>
<dbReference type="EMBL" id="KQ435022">
    <property type="protein sequence ID" value="KZC13919.1"/>
    <property type="molecule type" value="Genomic_DNA"/>
</dbReference>
<dbReference type="SUPFAM" id="SSF51445">
    <property type="entry name" value="(Trans)glycosidases"/>
    <property type="match status" value="1"/>
</dbReference>
<dbReference type="AlphaFoldDB" id="A0A154PPW3"/>
<dbReference type="InterPro" id="IPR017853">
    <property type="entry name" value="GH"/>
</dbReference>
<organism evidence="2 3">
    <name type="scientific">Dufourea novaeangliae</name>
    <name type="common">Sweat bee</name>
    <dbReference type="NCBI Taxonomy" id="178035"/>
    <lineage>
        <taxon>Eukaryota</taxon>
        <taxon>Metazoa</taxon>
        <taxon>Ecdysozoa</taxon>
        <taxon>Arthropoda</taxon>
        <taxon>Hexapoda</taxon>
        <taxon>Insecta</taxon>
        <taxon>Pterygota</taxon>
        <taxon>Neoptera</taxon>
        <taxon>Endopterygota</taxon>
        <taxon>Hymenoptera</taxon>
        <taxon>Apocrita</taxon>
        <taxon>Aculeata</taxon>
        <taxon>Apoidea</taxon>
        <taxon>Anthophila</taxon>
        <taxon>Halictidae</taxon>
        <taxon>Rophitinae</taxon>
        <taxon>Dufourea</taxon>
    </lineage>
</organism>
<reference evidence="2 3" key="1">
    <citation type="submission" date="2015-07" db="EMBL/GenBank/DDBJ databases">
        <title>The genome of Dufourea novaeangliae.</title>
        <authorList>
            <person name="Pan H."/>
            <person name="Kapheim K."/>
        </authorList>
    </citation>
    <scope>NUCLEOTIDE SEQUENCE [LARGE SCALE GENOMIC DNA]</scope>
    <source>
        <strain evidence="2">0120121106</strain>
        <tissue evidence="2">Whole body</tissue>
    </source>
</reference>
<dbReference type="Gene3D" id="3.20.20.80">
    <property type="entry name" value="Glycosidases"/>
    <property type="match status" value="1"/>
</dbReference>
<protein>
    <submittedName>
        <fullName evidence="2">Cytosolic endo-beta-N-acetylglucosaminidase</fullName>
    </submittedName>
</protein>
<dbReference type="Gene3D" id="2.60.120.260">
    <property type="entry name" value="Galactose-binding domain-like"/>
    <property type="match status" value="1"/>
</dbReference>
<dbReference type="PANTHER" id="PTHR13246:SF1">
    <property type="entry name" value="CYTOSOLIC ENDO-BETA-N-ACETYLGLUCOSAMINIDASE"/>
    <property type="match status" value="1"/>
</dbReference>
<dbReference type="PANTHER" id="PTHR13246">
    <property type="entry name" value="ENDO BETA N-ACETYLGLUCOSAMINIDASE"/>
    <property type="match status" value="1"/>
</dbReference>
<gene>
    <name evidence="2" type="ORF">WN55_06278</name>
</gene>
<sequence length="533" mass="62231">METEIIETQPFNSLKELYNNVDNLNPWPYIKELRESTEYMYCGIDVNNQKINLEKVNKDSQPKTLLCHDMKGGYLDDRFIHGTESHNSYLFYHWSVIDTFVYFSHHFITIPPHGWINAAHEHGVKVLGVIITEREGIWESILESQETARRFAEALIHIAKFYKFEGWLMNVENEIKSEHVNNLIYFMKYLTERIHAEIRDAEIIWYDSVVNEGKLKWQNELNDKNIDFFLNCDGIYLNYNWTRSKLENSCMLAKRENRNIQDIYVGLDVWGRGCPGDGGFNSAFALEQIRQQGLSVAIFASGWTHEFFGPKTFYELENMFWAQLFPYLYIHVPIYEGEVFETSFCRGIGSSYYRSGEMQLEVRVVEGKTIYEKKSFYNLSLQKPQISVAVPHLRFTHFPNLPDPKKENDEKAHSKETTEYVYETKKNILRILGNVATIENKSSMLDTNYLEFYDRLSYDGGGCLKLITNDPRSYHRLFLIHVEFQQDIQATIVYKEIESAVVNLGRSEPILIIGNDAGLKSILPYKLENLASN</sequence>
<dbReference type="OrthoDB" id="284473at2759"/>